<name>A0ABY7BD37_9FIRM</name>
<dbReference type="Gene3D" id="2.160.10.10">
    <property type="entry name" value="Hexapeptide repeat proteins"/>
    <property type="match status" value="2"/>
</dbReference>
<dbReference type="SUPFAM" id="SSF51161">
    <property type="entry name" value="Trimeric LpxA-like enzymes"/>
    <property type="match status" value="1"/>
</dbReference>
<protein>
    <submittedName>
        <fullName evidence="1">N-acetyltransferase</fullName>
    </submittedName>
</protein>
<dbReference type="InterPro" id="IPR011004">
    <property type="entry name" value="Trimer_LpxA-like_sf"/>
</dbReference>
<dbReference type="Proteomes" id="UP001164745">
    <property type="component" value="Chromosome"/>
</dbReference>
<proteinExistence type="predicted"/>
<dbReference type="PANTHER" id="PTHR43300:SF4">
    <property type="entry name" value="ACYL-[ACYL-CARRIER-PROTEIN]--UDP-N-ACETYLGLUCOSAMINE O-ACYLTRANSFERASE"/>
    <property type="match status" value="1"/>
</dbReference>
<dbReference type="CDD" id="cd03358">
    <property type="entry name" value="LbH_WxcM_N_like"/>
    <property type="match status" value="1"/>
</dbReference>
<accession>A0ABY7BD37</accession>
<dbReference type="RefSeq" id="WP_045164641.1">
    <property type="nucleotide sequence ID" value="NZ_CP113864.1"/>
</dbReference>
<keyword evidence="2" id="KW-1185">Reference proteome</keyword>
<dbReference type="PANTHER" id="PTHR43300">
    <property type="entry name" value="ACETYLTRANSFERASE"/>
    <property type="match status" value="1"/>
</dbReference>
<dbReference type="Pfam" id="PF14602">
    <property type="entry name" value="Hexapep_2"/>
    <property type="match status" value="1"/>
</dbReference>
<sequence length="246" mass="26448">MRYISKNAKIGKNVEFGYFVVIEDDVVIGDNCKIGHNVVIKSGSVIGNNVEILDGTIIGKLPQKASMSRTTEDITLPPAVIENGVKIGAYSIIYRGAHISENVFIADLVTIRENVKVGSNTIIGRGVSIENKTTIGSYCKIETNAYITAISEIEDWAFVAPCVVTSNDNFAGRGKDRSKFFKGVTIKRGGRIGANATILPGKVIGEEGFVGAGSVVTKDVKPRKIVVGNPAKELRDVPPEQLLENQ</sequence>
<dbReference type="EMBL" id="CP113864">
    <property type="protein sequence ID" value="WAM30723.1"/>
    <property type="molecule type" value="Genomic_DNA"/>
</dbReference>
<evidence type="ECO:0000313" key="2">
    <source>
        <dbReference type="Proteomes" id="UP001164745"/>
    </source>
</evidence>
<dbReference type="InterPro" id="IPR001451">
    <property type="entry name" value="Hexapep"/>
</dbReference>
<evidence type="ECO:0000313" key="1">
    <source>
        <dbReference type="EMBL" id="WAM30723.1"/>
    </source>
</evidence>
<reference evidence="1" key="1">
    <citation type="submission" date="2022-12" db="EMBL/GenBank/DDBJ databases">
        <authorList>
            <person name="Bing R.G."/>
            <person name="Willard D.J."/>
            <person name="Manesh M.J.H."/>
            <person name="Laemthong T."/>
            <person name="Crosby J.R."/>
            <person name="Kelly R.M."/>
        </authorList>
    </citation>
    <scope>NUCLEOTIDE SEQUENCE</scope>
    <source>
        <strain evidence="1">DSM 8991</strain>
    </source>
</reference>
<gene>
    <name evidence="1" type="ORF">OTJ99_001497</name>
</gene>
<dbReference type="Pfam" id="PF00132">
    <property type="entry name" value="Hexapep"/>
    <property type="match status" value="2"/>
</dbReference>
<dbReference type="InterPro" id="IPR050179">
    <property type="entry name" value="Trans_hexapeptide_repeat"/>
</dbReference>
<organism evidence="1 2">
    <name type="scientific">Caldicellulosiruptor naganoensis</name>
    <dbReference type="NCBI Taxonomy" id="29324"/>
    <lineage>
        <taxon>Bacteria</taxon>
        <taxon>Bacillati</taxon>
        <taxon>Bacillota</taxon>
        <taxon>Bacillota incertae sedis</taxon>
        <taxon>Caldicellulosiruptorales</taxon>
        <taxon>Caldicellulosiruptoraceae</taxon>
        <taxon>Caldicellulosiruptor</taxon>
    </lineage>
</organism>